<feature type="signal peptide" evidence="1">
    <location>
        <begin position="1"/>
        <end position="27"/>
    </location>
</feature>
<organism evidence="3 4">
    <name type="scientific">Mongoliibacter ruber</name>
    <dbReference type="NCBI Taxonomy" id="1750599"/>
    <lineage>
        <taxon>Bacteria</taxon>
        <taxon>Pseudomonadati</taxon>
        <taxon>Bacteroidota</taxon>
        <taxon>Cytophagia</taxon>
        <taxon>Cytophagales</taxon>
        <taxon>Cyclobacteriaceae</taxon>
        <taxon>Mongoliibacter</taxon>
    </lineage>
</organism>
<dbReference type="RefSeq" id="WP_106132041.1">
    <property type="nucleotide sequence ID" value="NZ_PVTR01000001.1"/>
</dbReference>
<dbReference type="SUPFAM" id="SSF49373">
    <property type="entry name" value="Invasin/intimin cell-adhesion fragments"/>
    <property type="match status" value="3"/>
</dbReference>
<dbReference type="Pfam" id="PF02368">
    <property type="entry name" value="Big_2"/>
    <property type="match status" value="1"/>
</dbReference>
<keyword evidence="4" id="KW-1185">Reference proteome</keyword>
<feature type="domain" description="BIG2" evidence="2">
    <location>
        <begin position="124"/>
        <end position="204"/>
    </location>
</feature>
<dbReference type="InterPro" id="IPR008964">
    <property type="entry name" value="Invasin/intimin_cell_adhesion"/>
</dbReference>
<evidence type="ECO:0000259" key="2">
    <source>
        <dbReference type="SMART" id="SM00635"/>
    </source>
</evidence>
<proteinExistence type="predicted"/>
<protein>
    <submittedName>
        <fullName evidence="3">Ig-like protein group 2</fullName>
    </submittedName>
</protein>
<feature type="chain" id="PRO_5015510866" evidence="1">
    <location>
        <begin position="28"/>
        <end position="410"/>
    </location>
</feature>
<feature type="domain" description="BIG2" evidence="2">
    <location>
        <begin position="38"/>
        <end position="116"/>
    </location>
</feature>
<gene>
    <name evidence="3" type="ORF">CLW00_101506</name>
</gene>
<feature type="domain" description="BIG2" evidence="2">
    <location>
        <begin position="211"/>
        <end position="291"/>
    </location>
</feature>
<name>A0A2T0WVW0_9BACT</name>
<evidence type="ECO:0000256" key="1">
    <source>
        <dbReference type="SAM" id="SignalP"/>
    </source>
</evidence>
<evidence type="ECO:0000313" key="3">
    <source>
        <dbReference type="EMBL" id="PRY90831.1"/>
    </source>
</evidence>
<dbReference type="OrthoDB" id="155521at2"/>
<dbReference type="InterPro" id="IPR003343">
    <property type="entry name" value="Big_2"/>
</dbReference>
<sequence length="410" mass="45130">MKNSFRSQAKLFLLIALVSLSSGICSSEDEGPELPVASTIEMEFPKSELTVGQTINLSAKVKDNLGNLLNDQPLIWETSNPEVLSVDVDGVAEAKSPGRATVEVKTQSGVRTSQDFIVIESIAEPHSFEVEPAEINIEQGEKVQIEMTVFDIEGIEIENPQILYKSYDEQICIVDETGLVEGLRPGSTKIHIEVSNKFTEIPVTVSSEDLVVSRIEVTPQNISANRGDQVQFSAKAFDQYNQEMPDVIFDWRSSNGCIASNDDLGLTSAYTPGNARITASVGDISAYGTISVLKSEVLEAETFEGTWNMCIEETGNHFAKLELVLEESSENTRNYSGEITLSDGSKLTLRGDEFIPNRRLTIGWSQFIQVSERTSTITNGKFIDEFSISGRFFDAITLVANDVRLSKVEE</sequence>
<dbReference type="AlphaFoldDB" id="A0A2T0WVW0"/>
<dbReference type="EMBL" id="PVTR01000001">
    <property type="protein sequence ID" value="PRY90831.1"/>
    <property type="molecule type" value="Genomic_DNA"/>
</dbReference>
<dbReference type="SMART" id="SM00635">
    <property type="entry name" value="BID_2"/>
    <property type="match status" value="3"/>
</dbReference>
<dbReference type="Gene3D" id="2.60.40.1080">
    <property type="match status" value="3"/>
</dbReference>
<reference evidence="3 4" key="1">
    <citation type="submission" date="2018-03" db="EMBL/GenBank/DDBJ databases">
        <title>Genomic Encyclopedia of Archaeal and Bacterial Type Strains, Phase II (KMG-II): from individual species to whole genera.</title>
        <authorList>
            <person name="Goeker M."/>
        </authorList>
    </citation>
    <scope>NUCLEOTIDE SEQUENCE [LARGE SCALE GENOMIC DNA]</scope>
    <source>
        <strain evidence="3 4">DSM 27929</strain>
    </source>
</reference>
<dbReference type="Proteomes" id="UP000238157">
    <property type="component" value="Unassembled WGS sequence"/>
</dbReference>
<evidence type="ECO:0000313" key="4">
    <source>
        <dbReference type="Proteomes" id="UP000238157"/>
    </source>
</evidence>
<accession>A0A2T0WVW0</accession>
<comment type="caution">
    <text evidence="3">The sequence shown here is derived from an EMBL/GenBank/DDBJ whole genome shotgun (WGS) entry which is preliminary data.</text>
</comment>
<keyword evidence="1" id="KW-0732">Signal</keyword>